<feature type="region of interest" description="Disordered" evidence="1">
    <location>
        <begin position="1"/>
        <end position="21"/>
    </location>
</feature>
<protein>
    <submittedName>
        <fullName evidence="2">Uncharacterized protein</fullName>
    </submittedName>
</protein>
<organism evidence="2 3">
    <name type="scientific">Rhizophagus clarus</name>
    <dbReference type="NCBI Taxonomy" id="94130"/>
    <lineage>
        <taxon>Eukaryota</taxon>
        <taxon>Fungi</taxon>
        <taxon>Fungi incertae sedis</taxon>
        <taxon>Mucoromycota</taxon>
        <taxon>Glomeromycotina</taxon>
        <taxon>Glomeromycetes</taxon>
        <taxon>Glomerales</taxon>
        <taxon>Glomeraceae</taxon>
        <taxon>Rhizophagus</taxon>
    </lineage>
</organism>
<evidence type="ECO:0000256" key="1">
    <source>
        <dbReference type="SAM" id="MobiDB-lite"/>
    </source>
</evidence>
<dbReference type="Proteomes" id="UP000615446">
    <property type="component" value="Unassembled WGS sequence"/>
</dbReference>
<accession>A0A8H3KRJ1</accession>
<evidence type="ECO:0000313" key="2">
    <source>
        <dbReference type="EMBL" id="GES72509.1"/>
    </source>
</evidence>
<dbReference type="OrthoDB" id="2433702at2759"/>
<proteinExistence type="predicted"/>
<reference evidence="2" key="1">
    <citation type="submission" date="2019-10" db="EMBL/GenBank/DDBJ databases">
        <title>Conservation and host-specific expression of non-tandemly repeated heterogenous ribosome RNA gene in arbuscular mycorrhizal fungi.</title>
        <authorList>
            <person name="Maeda T."/>
            <person name="Kobayashi Y."/>
            <person name="Nakagawa T."/>
            <person name="Ezawa T."/>
            <person name="Yamaguchi K."/>
            <person name="Bino T."/>
            <person name="Nishimoto Y."/>
            <person name="Shigenobu S."/>
            <person name="Kawaguchi M."/>
        </authorList>
    </citation>
    <scope>NUCLEOTIDE SEQUENCE</scope>
    <source>
        <strain evidence="2">HR1</strain>
    </source>
</reference>
<name>A0A8H3KRJ1_9GLOM</name>
<dbReference type="AlphaFoldDB" id="A0A8H3KRJ1"/>
<sequence>MLPKMEESKKSNETDEETDEEINDHLTFPLFIDPEDFHGTTLDDAMNDKMHLPNTEWPNDIYRKFMEIVMEYQLSNSCEDRLIKLINNSRNSTDKNLLPINIKEGQKFLDFNEFPYMKFKTVSITNFEGRDYNFYYQPIIHRIKVLLLQSDINEKFILKYRNTSIRTYSEQFESN</sequence>
<comment type="caution">
    <text evidence="2">The sequence shown here is derived from an EMBL/GenBank/DDBJ whole genome shotgun (WGS) entry which is preliminary data.</text>
</comment>
<gene>
    <name evidence="2" type="ORF">RCL2_000007200</name>
</gene>
<evidence type="ECO:0000313" key="3">
    <source>
        <dbReference type="Proteomes" id="UP000615446"/>
    </source>
</evidence>
<dbReference type="EMBL" id="BLAL01000002">
    <property type="protein sequence ID" value="GES72509.1"/>
    <property type="molecule type" value="Genomic_DNA"/>
</dbReference>
<feature type="compositionally biased region" description="Basic and acidic residues" evidence="1">
    <location>
        <begin position="1"/>
        <end position="13"/>
    </location>
</feature>